<dbReference type="PROSITE" id="PS51819">
    <property type="entry name" value="VOC"/>
    <property type="match status" value="1"/>
</dbReference>
<evidence type="ECO:0000256" key="1">
    <source>
        <dbReference type="SAM" id="SignalP"/>
    </source>
</evidence>
<organism evidence="3 4">
    <name type="scientific">Chitinophaga agrisoli</name>
    <dbReference type="NCBI Taxonomy" id="2607653"/>
    <lineage>
        <taxon>Bacteria</taxon>
        <taxon>Pseudomonadati</taxon>
        <taxon>Bacteroidota</taxon>
        <taxon>Chitinophagia</taxon>
        <taxon>Chitinophagales</taxon>
        <taxon>Chitinophagaceae</taxon>
        <taxon>Chitinophaga</taxon>
    </lineage>
</organism>
<evidence type="ECO:0000313" key="4">
    <source>
        <dbReference type="Proteomes" id="UP000324611"/>
    </source>
</evidence>
<feature type="chain" id="PRO_5022805555" evidence="1">
    <location>
        <begin position="25"/>
        <end position="153"/>
    </location>
</feature>
<dbReference type="PANTHER" id="PTHR47802:SF1">
    <property type="entry name" value="GLYOXALASE FAMILY PROTEIN, EXPRESSED"/>
    <property type="match status" value="1"/>
</dbReference>
<dbReference type="Pfam" id="PF00903">
    <property type="entry name" value="Glyoxalase"/>
    <property type="match status" value="1"/>
</dbReference>
<dbReference type="EMBL" id="VUOC01000003">
    <property type="protein sequence ID" value="KAA2241383.1"/>
    <property type="molecule type" value="Genomic_DNA"/>
</dbReference>
<reference evidence="3 4" key="2">
    <citation type="submission" date="2019-09" db="EMBL/GenBank/DDBJ databases">
        <authorList>
            <person name="Jin C."/>
        </authorList>
    </citation>
    <scope>NUCLEOTIDE SEQUENCE [LARGE SCALE GENOMIC DNA]</scope>
    <source>
        <strain evidence="3 4">BN140078</strain>
    </source>
</reference>
<dbReference type="PANTHER" id="PTHR47802">
    <property type="entry name" value="GLYOXALASE FAMILY PROTEIN, EXPRESSED"/>
    <property type="match status" value="1"/>
</dbReference>
<name>A0A5B2VNW7_9BACT</name>
<reference evidence="3 4" key="1">
    <citation type="submission" date="2019-09" db="EMBL/GenBank/DDBJ databases">
        <title>Chitinophaga ginsengihumi sp. nov., isolated from soil of ginseng rhizosphere.</title>
        <authorList>
            <person name="Lee J."/>
        </authorList>
    </citation>
    <scope>NUCLEOTIDE SEQUENCE [LARGE SCALE GENOMIC DNA]</scope>
    <source>
        <strain evidence="3 4">BN140078</strain>
    </source>
</reference>
<keyword evidence="1" id="KW-0732">Signal</keyword>
<sequence>MKKLIVTGLLISAGIAGLSLNAHAQHKPTALNHIAVSVYDLQKSTAFYRDVLQIDTMPEPFHDGKHTWLKVGPHAQLHLIKGAPEITQHDIASHLCFTVPSVDDFITKLNKLKIPYRNWQGQQQQITLRVDGVKQLYLQDPDNYWIEINDDKY</sequence>
<accession>A0A5B2VNW7</accession>
<evidence type="ECO:0000259" key="2">
    <source>
        <dbReference type="PROSITE" id="PS51819"/>
    </source>
</evidence>
<dbReference type="Gene3D" id="3.10.180.10">
    <property type="entry name" value="2,3-Dihydroxybiphenyl 1,2-Dioxygenase, domain 1"/>
    <property type="match status" value="1"/>
</dbReference>
<dbReference type="AlphaFoldDB" id="A0A5B2VNW7"/>
<dbReference type="RefSeq" id="WP_149838898.1">
    <property type="nucleotide sequence ID" value="NZ_VUOC01000003.1"/>
</dbReference>
<dbReference type="SUPFAM" id="SSF54593">
    <property type="entry name" value="Glyoxalase/Bleomycin resistance protein/Dihydroxybiphenyl dioxygenase"/>
    <property type="match status" value="1"/>
</dbReference>
<protein>
    <submittedName>
        <fullName evidence="3">VOC family protein</fullName>
    </submittedName>
</protein>
<evidence type="ECO:0000313" key="3">
    <source>
        <dbReference type="EMBL" id="KAA2241383.1"/>
    </source>
</evidence>
<dbReference type="InterPro" id="IPR029068">
    <property type="entry name" value="Glyas_Bleomycin-R_OHBP_Dase"/>
</dbReference>
<dbReference type="InterPro" id="IPR037523">
    <property type="entry name" value="VOC_core"/>
</dbReference>
<feature type="domain" description="VOC" evidence="2">
    <location>
        <begin position="30"/>
        <end position="151"/>
    </location>
</feature>
<dbReference type="InterPro" id="IPR004360">
    <property type="entry name" value="Glyas_Fos-R_dOase_dom"/>
</dbReference>
<keyword evidence="4" id="KW-1185">Reference proteome</keyword>
<feature type="signal peptide" evidence="1">
    <location>
        <begin position="1"/>
        <end position="24"/>
    </location>
</feature>
<proteinExistence type="predicted"/>
<gene>
    <name evidence="3" type="ORF">F0L74_15895</name>
</gene>
<dbReference type="Proteomes" id="UP000324611">
    <property type="component" value="Unassembled WGS sequence"/>
</dbReference>
<comment type="caution">
    <text evidence="3">The sequence shown here is derived from an EMBL/GenBank/DDBJ whole genome shotgun (WGS) entry which is preliminary data.</text>
</comment>